<feature type="non-terminal residue" evidence="2">
    <location>
        <position position="69"/>
    </location>
</feature>
<feature type="domain" description="NVL2 nucleolin binding" evidence="1">
    <location>
        <begin position="9"/>
        <end position="66"/>
    </location>
</feature>
<name>V8NVU8_OPHHA</name>
<proteinExistence type="predicted"/>
<accession>V8NVU8</accession>
<dbReference type="Proteomes" id="UP000018936">
    <property type="component" value="Unassembled WGS sequence"/>
</dbReference>
<evidence type="ECO:0000259" key="1">
    <source>
        <dbReference type="Pfam" id="PF16725"/>
    </source>
</evidence>
<reference evidence="2 3" key="1">
    <citation type="journal article" date="2013" name="Proc. Natl. Acad. Sci. U.S.A.">
        <title>The king cobra genome reveals dynamic gene evolution and adaptation in the snake venom system.</title>
        <authorList>
            <person name="Vonk F.J."/>
            <person name="Casewell N.R."/>
            <person name="Henkel C.V."/>
            <person name="Heimberg A.M."/>
            <person name="Jansen H.J."/>
            <person name="McCleary R.J."/>
            <person name="Kerkkamp H.M."/>
            <person name="Vos R.A."/>
            <person name="Guerreiro I."/>
            <person name="Calvete J.J."/>
            <person name="Wuster W."/>
            <person name="Woods A.E."/>
            <person name="Logan J.M."/>
            <person name="Harrison R.A."/>
            <person name="Castoe T.A."/>
            <person name="de Koning A.P."/>
            <person name="Pollock D.D."/>
            <person name="Yandell M."/>
            <person name="Calderon D."/>
            <person name="Renjifo C."/>
            <person name="Currier R.B."/>
            <person name="Salgado D."/>
            <person name="Pla D."/>
            <person name="Sanz L."/>
            <person name="Hyder A.S."/>
            <person name="Ribeiro J.M."/>
            <person name="Arntzen J.W."/>
            <person name="van den Thillart G.E."/>
            <person name="Boetzer M."/>
            <person name="Pirovano W."/>
            <person name="Dirks R.P."/>
            <person name="Spaink H.P."/>
            <person name="Duboule D."/>
            <person name="McGlinn E."/>
            <person name="Kini R.M."/>
            <person name="Richardson M.K."/>
        </authorList>
    </citation>
    <scope>NUCLEOTIDE SEQUENCE</scope>
    <source>
        <tissue evidence="2">Blood</tissue>
    </source>
</reference>
<dbReference type="OrthoDB" id="2187at2759"/>
<gene>
    <name evidence="2" type="primary">Nvl</name>
    <name evidence="2" type="ORF">L345_08009</name>
</gene>
<organism evidence="2 3">
    <name type="scientific">Ophiophagus hannah</name>
    <name type="common">King cobra</name>
    <name type="synonym">Naja hannah</name>
    <dbReference type="NCBI Taxonomy" id="8665"/>
    <lineage>
        <taxon>Eukaryota</taxon>
        <taxon>Metazoa</taxon>
        <taxon>Chordata</taxon>
        <taxon>Craniata</taxon>
        <taxon>Vertebrata</taxon>
        <taxon>Euteleostomi</taxon>
        <taxon>Lepidosauria</taxon>
        <taxon>Squamata</taxon>
        <taxon>Bifurcata</taxon>
        <taxon>Unidentata</taxon>
        <taxon>Episquamata</taxon>
        <taxon>Toxicofera</taxon>
        <taxon>Serpentes</taxon>
        <taxon>Colubroidea</taxon>
        <taxon>Elapidae</taxon>
        <taxon>Elapinae</taxon>
        <taxon>Ophiophagus</taxon>
    </lineage>
</organism>
<comment type="caution">
    <text evidence="2">The sequence shown here is derived from an EMBL/GenBank/DDBJ whole genome shotgun (WGS) entry which is preliminary data.</text>
</comment>
<dbReference type="Gene3D" id="1.10.10.2010">
    <property type="match status" value="1"/>
</dbReference>
<dbReference type="AlphaFoldDB" id="V8NVU8"/>
<dbReference type="InterPro" id="IPR038100">
    <property type="entry name" value="NLV2_N_sf"/>
</dbReference>
<evidence type="ECO:0000313" key="3">
    <source>
        <dbReference type="Proteomes" id="UP000018936"/>
    </source>
</evidence>
<evidence type="ECO:0000313" key="2">
    <source>
        <dbReference type="EMBL" id="ETE66205.1"/>
    </source>
</evidence>
<protein>
    <submittedName>
        <fullName evidence="2">Nuclear valosin-containing protein-like protein</fullName>
    </submittedName>
</protein>
<keyword evidence="3" id="KW-1185">Reference proteome</keyword>
<dbReference type="EMBL" id="AZIM01001630">
    <property type="protein sequence ID" value="ETE66205.1"/>
    <property type="molecule type" value="Genomic_DNA"/>
</dbReference>
<sequence>MRNRGGNHPFGGDARLKQRVKQYLSSNKCGQYVNTEILAAELQKIYSADYGRRKRNAFRIQVEKGMFVN</sequence>
<dbReference type="InterPro" id="IPR031996">
    <property type="entry name" value="NVL2_nucleolin-bd"/>
</dbReference>
<dbReference type="Pfam" id="PF16725">
    <property type="entry name" value="Nucleolin_bd"/>
    <property type="match status" value="1"/>
</dbReference>